<dbReference type="EMBL" id="LR134477">
    <property type="protein sequence ID" value="VEI16284.1"/>
    <property type="molecule type" value="Genomic_DNA"/>
</dbReference>
<sequence length="100" mass="10503">MTQKQLKVDYDAAQKVKNAFIDAESDLTANADSIPTSEKYGEGETYITFALTSFGEASGTFGQAADYGATAIRDGVSSLGDVDAETAANIRKLAEETPNG</sequence>
<dbReference type="OrthoDB" id="3259222at2"/>
<dbReference type="AlphaFoldDB" id="A0A3S4V2N7"/>
<evidence type="ECO:0000313" key="2">
    <source>
        <dbReference type="Proteomes" id="UP000268658"/>
    </source>
</evidence>
<reference evidence="1 2" key="1">
    <citation type="submission" date="2018-12" db="EMBL/GenBank/DDBJ databases">
        <authorList>
            <consortium name="Pathogen Informatics"/>
        </authorList>
    </citation>
    <scope>NUCLEOTIDE SEQUENCE [LARGE SCALE GENOMIC DNA]</scope>
    <source>
        <strain evidence="1 2">NCTC10951</strain>
    </source>
</reference>
<organism evidence="1 2">
    <name type="scientific">Actinomyces viscosus</name>
    <dbReference type="NCBI Taxonomy" id="1656"/>
    <lineage>
        <taxon>Bacteria</taxon>
        <taxon>Bacillati</taxon>
        <taxon>Actinomycetota</taxon>
        <taxon>Actinomycetes</taxon>
        <taxon>Actinomycetales</taxon>
        <taxon>Actinomycetaceae</taxon>
        <taxon>Actinomyces</taxon>
    </lineage>
</organism>
<dbReference type="Proteomes" id="UP000268658">
    <property type="component" value="Chromosome"/>
</dbReference>
<gene>
    <name evidence="1" type="ORF">NCTC10951_01597</name>
</gene>
<proteinExistence type="predicted"/>
<accession>A0A3S4V2N7</accession>
<dbReference type="RefSeq" id="WP_126414161.1">
    <property type="nucleotide sequence ID" value="NZ_JASPER010000012.1"/>
</dbReference>
<dbReference type="KEGG" id="avc:NCTC10951_01597"/>
<name>A0A3S4V2N7_ACTVI</name>
<evidence type="ECO:0000313" key="1">
    <source>
        <dbReference type="EMBL" id="VEI16284.1"/>
    </source>
</evidence>
<protein>
    <submittedName>
        <fullName evidence="1">Uncharacterized protein</fullName>
    </submittedName>
</protein>